<dbReference type="Pfam" id="PF00903">
    <property type="entry name" value="Glyoxalase"/>
    <property type="match status" value="1"/>
</dbReference>
<comment type="caution">
    <text evidence="2">The sequence shown here is derived from an EMBL/GenBank/DDBJ whole genome shotgun (WGS) entry which is preliminary data.</text>
</comment>
<dbReference type="InterPro" id="IPR004360">
    <property type="entry name" value="Glyas_Fos-R_dOase_dom"/>
</dbReference>
<dbReference type="RefSeq" id="WP_392393019.1">
    <property type="nucleotide sequence ID" value="NZ_JAURTK010000002.1"/>
</dbReference>
<name>A0AB73I7W6_9BURK</name>
<proteinExistence type="predicted"/>
<evidence type="ECO:0000313" key="3">
    <source>
        <dbReference type="Proteomes" id="UP001229486"/>
    </source>
</evidence>
<dbReference type="EMBL" id="JAURTK010000002">
    <property type="protein sequence ID" value="MDP9646063.1"/>
    <property type="molecule type" value="Genomic_DNA"/>
</dbReference>
<dbReference type="CDD" id="cd06587">
    <property type="entry name" value="VOC"/>
    <property type="match status" value="1"/>
</dbReference>
<dbReference type="Proteomes" id="UP001229486">
    <property type="component" value="Unassembled WGS sequence"/>
</dbReference>
<feature type="domain" description="VOC" evidence="1">
    <location>
        <begin position="13"/>
        <end position="145"/>
    </location>
</feature>
<dbReference type="Gene3D" id="3.10.180.10">
    <property type="entry name" value="2,3-Dihydroxybiphenyl 1,2-Dioxygenase, domain 1"/>
    <property type="match status" value="1"/>
</dbReference>
<sequence>MSIALNPAAPVLGLHHFAWRCHDAEETRHFYEDILGLPLVHVIRLDRVPSTGEYCPYVHLFFEMADGSNIAFFDLGDATAALASPNTPAWVNHIALRLGTLDQLESMKARLIGNGVEVLGVTDHHFVRSIYFFDPNGLRVELTVPVAPAEELAGYKKQARPALDAWTAEKGKASETRPA</sequence>
<reference evidence="2" key="1">
    <citation type="submission" date="2023-07" db="EMBL/GenBank/DDBJ databases">
        <title>Sorghum-associated microbial communities from plants grown in Nebraska, USA.</title>
        <authorList>
            <person name="Schachtman D."/>
        </authorList>
    </citation>
    <scope>NUCLEOTIDE SEQUENCE</scope>
    <source>
        <strain evidence="2">DS1061</strain>
    </source>
</reference>
<dbReference type="AlphaFoldDB" id="A0AB73I7W6"/>
<dbReference type="PROSITE" id="PS51819">
    <property type="entry name" value="VOC"/>
    <property type="match status" value="1"/>
</dbReference>
<dbReference type="InterPro" id="IPR029068">
    <property type="entry name" value="Glyas_Bleomycin-R_OHBP_Dase"/>
</dbReference>
<dbReference type="InterPro" id="IPR050383">
    <property type="entry name" value="GlyoxalaseI/FosfomycinResist"/>
</dbReference>
<accession>A0AB73I7W6</accession>
<dbReference type="PANTHER" id="PTHR21366">
    <property type="entry name" value="GLYOXALASE FAMILY PROTEIN"/>
    <property type="match status" value="1"/>
</dbReference>
<evidence type="ECO:0000313" key="2">
    <source>
        <dbReference type="EMBL" id="MDP9646063.1"/>
    </source>
</evidence>
<dbReference type="SUPFAM" id="SSF54593">
    <property type="entry name" value="Glyoxalase/Bleomycin resistance protein/Dihydroxybiphenyl dioxygenase"/>
    <property type="match status" value="1"/>
</dbReference>
<gene>
    <name evidence="2" type="ORF">J2793_001496</name>
</gene>
<dbReference type="InterPro" id="IPR037523">
    <property type="entry name" value="VOC_core"/>
</dbReference>
<evidence type="ECO:0000259" key="1">
    <source>
        <dbReference type="PROSITE" id="PS51819"/>
    </source>
</evidence>
<protein>
    <submittedName>
        <fullName evidence="2">Catechol 2,3-dioxygenase-like lactoylglutathione lyase family enzyme</fullName>
    </submittedName>
</protein>
<dbReference type="PANTHER" id="PTHR21366:SF30">
    <property type="entry name" value="BLL2330 PROTEIN"/>
    <property type="match status" value="1"/>
</dbReference>
<organism evidence="2 3">
    <name type="scientific">Paraburkholderia caledonica</name>
    <dbReference type="NCBI Taxonomy" id="134536"/>
    <lineage>
        <taxon>Bacteria</taxon>
        <taxon>Pseudomonadati</taxon>
        <taxon>Pseudomonadota</taxon>
        <taxon>Betaproteobacteria</taxon>
        <taxon>Burkholderiales</taxon>
        <taxon>Burkholderiaceae</taxon>
        <taxon>Paraburkholderia</taxon>
    </lineage>
</organism>